<dbReference type="SMART" id="SM00382">
    <property type="entry name" value="AAA"/>
    <property type="match status" value="1"/>
</dbReference>
<dbReference type="RefSeq" id="WP_144347543.1">
    <property type="nucleotide sequence ID" value="NZ_VMKP01000002.1"/>
</dbReference>
<keyword evidence="6" id="KW-1185">Reference proteome</keyword>
<keyword evidence="2" id="KW-0547">Nucleotide-binding</keyword>
<dbReference type="InterPro" id="IPR015854">
    <property type="entry name" value="ABC_transpr_LolD-like"/>
</dbReference>
<evidence type="ECO:0000256" key="2">
    <source>
        <dbReference type="ARBA" id="ARBA00022741"/>
    </source>
</evidence>
<dbReference type="InterPro" id="IPR003439">
    <property type="entry name" value="ABC_transporter-like_ATP-bd"/>
</dbReference>
<dbReference type="Proteomes" id="UP000316688">
    <property type="component" value="Unassembled WGS sequence"/>
</dbReference>
<protein>
    <submittedName>
        <fullName evidence="5">ATP-binding cassette domain-containing protein</fullName>
    </submittedName>
</protein>
<dbReference type="PANTHER" id="PTHR24220:SF689">
    <property type="entry name" value="LIPOPROTEIN-RELEASING SYSTEM ATP-BINDING PROTEIN LOLD"/>
    <property type="match status" value="1"/>
</dbReference>
<proteinExistence type="inferred from homology"/>
<gene>
    <name evidence="5" type="ORF">FPL11_04180</name>
</gene>
<dbReference type="GO" id="GO:0022857">
    <property type="term" value="F:transmembrane transporter activity"/>
    <property type="evidence" value="ECO:0007669"/>
    <property type="project" value="TreeGrafter"/>
</dbReference>
<dbReference type="PROSITE" id="PS00211">
    <property type="entry name" value="ABC_TRANSPORTER_1"/>
    <property type="match status" value="1"/>
</dbReference>
<dbReference type="GO" id="GO:0005886">
    <property type="term" value="C:plasma membrane"/>
    <property type="evidence" value="ECO:0007669"/>
    <property type="project" value="TreeGrafter"/>
</dbReference>
<name>A0A557RJF6_9GAMM</name>
<dbReference type="PROSITE" id="PS50893">
    <property type="entry name" value="ABC_TRANSPORTER_2"/>
    <property type="match status" value="1"/>
</dbReference>
<dbReference type="Gene3D" id="3.40.50.300">
    <property type="entry name" value="P-loop containing nucleotide triphosphate hydrolases"/>
    <property type="match status" value="1"/>
</dbReference>
<evidence type="ECO:0000256" key="3">
    <source>
        <dbReference type="ARBA" id="ARBA00022840"/>
    </source>
</evidence>
<dbReference type="GO" id="GO:0016887">
    <property type="term" value="F:ATP hydrolysis activity"/>
    <property type="evidence" value="ECO:0007669"/>
    <property type="project" value="InterPro"/>
</dbReference>
<evidence type="ECO:0000313" key="6">
    <source>
        <dbReference type="Proteomes" id="UP000316688"/>
    </source>
</evidence>
<keyword evidence="3 5" id="KW-0067">ATP-binding</keyword>
<dbReference type="SUPFAM" id="SSF52540">
    <property type="entry name" value="P-loop containing nucleoside triphosphate hydrolases"/>
    <property type="match status" value="1"/>
</dbReference>
<dbReference type="InterPro" id="IPR017871">
    <property type="entry name" value="ABC_transporter-like_CS"/>
</dbReference>
<dbReference type="EMBL" id="VMKP01000002">
    <property type="protein sequence ID" value="TVO65289.1"/>
    <property type="molecule type" value="Genomic_DNA"/>
</dbReference>
<dbReference type="InterPro" id="IPR003593">
    <property type="entry name" value="AAA+_ATPase"/>
</dbReference>
<reference evidence="5 6" key="1">
    <citation type="submission" date="2019-07" db="EMBL/GenBank/DDBJ databases">
        <title>Reclasification of Spiribacter aquaticus.</title>
        <authorList>
            <person name="Leon M.J."/>
            <person name="Sanchez-Porro C."/>
            <person name="Ventosa A."/>
        </authorList>
    </citation>
    <scope>NUCLEOTIDE SEQUENCE [LARGE SCALE GENOMIC DNA]</scope>
    <source>
        <strain evidence="5 6">SP30</strain>
    </source>
</reference>
<evidence type="ECO:0000313" key="5">
    <source>
        <dbReference type="EMBL" id="TVO65289.1"/>
    </source>
</evidence>
<feature type="domain" description="ABC transporter" evidence="4">
    <location>
        <begin position="6"/>
        <end position="230"/>
    </location>
</feature>
<dbReference type="AlphaFoldDB" id="A0A557RJF6"/>
<dbReference type="Pfam" id="PF00005">
    <property type="entry name" value="ABC_tran"/>
    <property type="match status" value="1"/>
</dbReference>
<organism evidence="5 6">
    <name type="scientific">Spiribacter aquaticus</name>
    <dbReference type="NCBI Taxonomy" id="1935996"/>
    <lineage>
        <taxon>Bacteria</taxon>
        <taxon>Pseudomonadati</taxon>
        <taxon>Pseudomonadota</taxon>
        <taxon>Gammaproteobacteria</taxon>
        <taxon>Chromatiales</taxon>
        <taxon>Ectothiorhodospiraceae</taxon>
        <taxon>Spiribacter</taxon>
    </lineage>
</organism>
<dbReference type="InterPro" id="IPR027417">
    <property type="entry name" value="P-loop_NTPase"/>
</dbReference>
<evidence type="ECO:0000259" key="4">
    <source>
        <dbReference type="PROSITE" id="PS50893"/>
    </source>
</evidence>
<evidence type="ECO:0000256" key="1">
    <source>
        <dbReference type="ARBA" id="ARBA00005417"/>
    </source>
</evidence>
<dbReference type="GO" id="GO:0005524">
    <property type="term" value="F:ATP binding"/>
    <property type="evidence" value="ECO:0007669"/>
    <property type="project" value="UniProtKB-KW"/>
</dbReference>
<dbReference type="PANTHER" id="PTHR24220">
    <property type="entry name" value="IMPORT ATP-BINDING PROTEIN"/>
    <property type="match status" value="1"/>
</dbReference>
<sequence length="230" mass="24367">MTGISLAISGLEVMGQGGRSILSVAHLEVPAGAVVVVRGPSGAGKSTLLYAMAGIIAPAQGRIWWGNTDIAGRDDRGRAAFRRASVGFIFQEHLLFEELSALGNAAITALYAPRRDRRRIRESANGLLARIGLSESAARRSDTFSGGERQRIAVVRALAGAAPVILADEPTASLDRPNADALADDLMRLAREDGRTLVAVSHDPALHERADHVIDVVDGRVEGPEELHDA</sequence>
<comment type="similarity">
    <text evidence="1">Belongs to the ABC transporter superfamily.</text>
</comment>
<accession>A0A557RJF6</accession>
<comment type="caution">
    <text evidence="5">The sequence shown here is derived from an EMBL/GenBank/DDBJ whole genome shotgun (WGS) entry which is preliminary data.</text>
</comment>